<dbReference type="InterPro" id="IPR045275">
    <property type="entry name" value="MscS_archaea/bacteria_type"/>
</dbReference>
<evidence type="ECO:0000313" key="12">
    <source>
        <dbReference type="Proteomes" id="UP000004671"/>
    </source>
</evidence>
<dbReference type="EMBL" id="CP018099">
    <property type="protein sequence ID" value="APF20704.1"/>
    <property type="molecule type" value="Genomic_DNA"/>
</dbReference>
<dbReference type="GO" id="GO:0008381">
    <property type="term" value="F:mechanosensitive monoatomic ion channel activity"/>
    <property type="evidence" value="ECO:0007669"/>
    <property type="project" value="InterPro"/>
</dbReference>
<dbReference type="AlphaFoldDB" id="H1XX60"/>
<dbReference type="Proteomes" id="UP000004671">
    <property type="component" value="Chromosome"/>
</dbReference>
<reference evidence="10 13" key="2">
    <citation type="submission" date="2016-11" db="EMBL/GenBank/DDBJ databases">
        <title>Genomic analysis of Caldithrix abyssi and proposal of a novel bacterial phylum Caldithrichaeota.</title>
        <authorList>
            <person name="Kublanov I."/>
            <person name="Sigalova O."/>
            <person name="Gavrilov S."/>
            <person name="Lebedinsky A."/>
            <person name="Ivanova N."/>
            <person name="Daum C."/>
            <person name="Reddy T."/>
            <person name="Klenk H.P."/>
            <person name="Goker M."/>
            <person name="Reva O."/>
            <person name="Miroshnichenko M."/>
            <person name="Kyprides N."/>
            <person name="Woyke T."/>
            <person name="Gelfand M."/>
        </authorList>
    </citation>
    <scope>NUCLEOTIDE SEQUENCE [LARGE SCALE GENOMIC DNA]</scope>
    <source>
        <strain evidence="10 13">LF13</strain>
    </source>
</reference>
<dbReference type="eggNOG" id="COG0668">
    <property type="taxonomic scope" value="Bacteria"/>
</dbReference>
<sequence precursor="true">MENVQFYTQQLTDLAFKLIPQLLLAIVVLILGLWAIKFLGRGINRALEKSKVDVSLQKFLVSLISIGFKILLLISIASMLGIATTSFVTIIGAMGLAVGLALQGSLANFAGGVLILLLKPFKVGDVIDAQGFIGKVDQIQIFNTILKTFDNKTIFIPNAALSNGNITNYSIEPTRRVDMTFGIGYNDDLKKAKQILTEMVEKDERILKEPAPTVALAELGDSSVNFAVRVWVKQEDFWNVYYDFQENVKLTFDAQGISIPYPQHDVHLYQVDGGGTK</sequence>
<keyword evidence="4 7" id="KW-0812">Transmembrane</keyword>
<dbReference type="Pfam" id="PF00924">
    <property type="entry name" value="MS_channel_2nd"/>
    <property type="match status" value="1"/>
</dbReference>
<dbReference type="Pfam" id="PF21082">
    <property type="entry name" value="MS_channel_3rd"/>
    <property type="match status" value="1"/>
</dbReference>
<comment type="subcellular location">
    <subcellularLocation>
        <location evidence="1">Cell membrane</location>
        <topology evidence="1">Multi-pass membrane protein</topology>
    </subcellularLocation>
</comment>
<evidence type="ECO:0000313" key="11">
    <source>
        <dbReference type="EMBL" id="EHO40797.1"/>
    </source>
</evidence>
<feature type="transmembrane region" description="Helical" evidence="7">
    <location>
        <begin position="59"/>
        <end position="84"/>
    </location>
</feature>
<dbReference type="Gene3D" id="1.10.287.1260">
    <property type="match status" value="1"/>
</dbReference>
<dbReference type="InterPro" id="IPR049278">
    <property type="entry name" value="MS_channel_C"/>
</dbReference>
<dbReference type="Gene3D" id="2.30.30.60">
    <property type="match status" value="1"/>
</dbReference>
<evidence type="ECO:0000256" key="6">
    <source>
        <dbReference type="ARBA" id="ARBA00023136"/>
    </source>
</evidence>
<evidence type="ECO:0000259" key="9">
    <source>
        <dbReference type="Pfam" id="PF21082"/>
    </source>
</evidence>
<feature type="domain" description="Mechanosensitive ion channel MscS" evidence="8">
    <location>
        <begin position="105"/>
        <end position="170"/>
    </location>
</feature>
<feature type="transmembrane region" description="Helical" evidence="7">
    <location>
        <begin position="18"/>
        <end position="39"/>
    </location>
</feature>
<evidence type="ECO:0000256" key="3">
    <source>
        <dbReference type="ARBA" id="ARBA00022475"/>
    </source>
</evidence>
<accession>H1XX60</accession>
<dbReference type="InParanoid" id="H1XX60"/>
<protein>
    <submittedName>
        <fullName evidence="11">MscS Mechanosensitive ion channel</fullName>
    </submittedName>
    <submittedName>
        <fullName evidence="10">Small conductance mechanosensitive channel</fullName>
    </submittedName>
</protein>
<dbReference type="SUPFAM" id="SSF82861">
    <property type="entry name" value="Mechanosensitive channel protein MscS (YggB), transmembrane region"/>
    <property type="match status" value="1"/>
</dbReference>
<keyword evidence="3" id="KW-1003">Cell membrane</keyword>
<dbReference type="PANTHER" id="PTHR30221:SF1">
    <property type="entry name" value="SMALL-CONDUCTANCE MECHANOSENSITIVE CHANNEL"/>
    <property type="match status" value="1"/>
</dbReference>
<dbReference type="RefSeq" id="WP_006927845.1">
    <property type="nucleotide sequence ID" value="NZ_CM001402.1"/>
</dbReference>
<organism evidence="11 12">
    <name type="scientific">Caldithrix abyssi DSM 13497</name>
    <dbReference type="NCBI Taxonomy" id="880073"/>
    <lineage>
        <taxon>Bacteria</taxon>
        <taxon>Pseudomonadati</taxon>
        <taxon>Calditrichota</taxon>
        <taxon>Calditrichia</taxon>
        <taxon>Calditrichales</taxon>
        <taxon>Calditrichaceae</taxon>
        <taxon>Caldithrix</taxon>
    </lineage>
</organism>
<dbReference type="EMBL" id="CM001402">
    <property type="protein sequence ID" value="EHO40797.1"/>
    <property type="molecule type" value="Genomic_DNA"/>
</dbReference>
<dbReference type="InterPro" id="IPR023408">
    <property type="entry name" value="MscS_beta-dom_sf"/>
</dbReference>
<feature type="transmembrane region" description="Helical" evidence="7">
    <location>
        <begin position="90"/>
        <end position="118"/>
    </location>
</feature>
<dbReference type="PaxDb" id="880073-Calab_1171"/>
<dbReference type="OrthoDB" id="9809206at2"/>
<dbReference type="SUPFAM" id="SSF50182">
    <property type="entry name" value="Sm-like ribonucleoproteins"/>
    <property type="match status" value="1"/>
</dbReference>
<evidence type="ECO:0000259" key="8">
    <source>
        <dbReference type="Pfam" id="PF00924"/>
    </source>
</evidence>
<proteinExistence type="inferred from homology"/>
<dbReference type="KEGG" id="caby:Cabys_3959"/>
<dbReference type="InterPro" id="IPR011014">
    <property type="entry name" value="MscS_channel_TM-2"/>
</dbReference>
<gene>
    <name evidence="10" type="ORF">Cabys_3959</name>
    <name evidence="11" type="ORF">Calab_1171</name>
</gene>
<dbReference type="SUPFAM" id="SSF82689">
    <property type="entry name" value="Mechanosensitive channel protein MscS (YggB), C-terminal domain"/>
    <property type="match status" value="1"/>
</dbReference>
<dbReference type="Gene3D" id="3.30.70.100">
    <property type="match status" value="1"/>
</dbReference>
<dbReference type="InterPro" id="IPR010920">
    <property type="entry name" value="LSM_dom_sf"/>
</dbReference>
<dbReference type="FunCoup" id="H1XX60">
    <property type="interactions" value="220"/>
</dbReference>
<dbReference type="Proteomes" id="UP000183868">
    <property type="component" value="Chromosome"/>
</dbReference>
<dbReference type="STRING" id="880073.Cabys_3959"/>
<keyword evidence="12" id="KW-1185">Reference proteome</keyword>
<dbReference type="InterPro" id="IPR011066">
    <property type="entry name" value="MscS_channel_C_sf"/>
</dbReference>
<comment type="similarity">
    <text evidence="2">Belongs to the MscS (TC 1.A.23) family.</text>
</comment>
<evidence type="ECO:0000256" key="1">
    <source>
        <dbReference type="ARBA" id="ARBA00004651"/>
    </source>
</evidence>
<evidence type="ECO:0000256" key="7">
    <source>
        <dbReference type="SAM" id="Phobius"/>
    </source>
</evidence>
<keyword evidence="5 7" id="KW-1133">Transmembrane helix</keyword>
<evidence type="ECO:0000256" key="5">
    <source>
        <dbReference type="ARBA" id="ARBA00022989"/>
    </source>
</evidence>
<keyword evidence="6 7" id="KW-0472">Membrane</keyword>
<dbReference type="GO" id="GO:0005886">
    <property type="term" value="C:plasma membrane"/>
    <property type="evidence" value="ECO:0007669"/>
    <property type="project" value="UniProtKB-SubCell"/>
</dbReference>
<dbReference type="HOGENOM" id="CLU_037945_1_1_0"/>
<reference evidence="11 12" key="1">
    <citation type="submission" date="2011-09" db="EMBL/GenBank/DDBJ databases">
        <title>The permanent draft genome of Caldithrix abyssi DSM 13497.</title>
        <authorList>
            <consortium name="US DOE Joint Genome Institute (JGI-PGF)"/>
            <person name="Lucas S."/>
            <person name="Han J."/>
            <person name="Lapidus A."/>
            <person name="Bruce D."/>
            <person name="Goodwin L."/>
            <person name="Pitluck S."/>
            <person name="Peters L."/>
            <person name="Kyrpides N."/>
            <person name="Mavromatis K."/>
            <person name="Ivanova N."/>
            <person name="Mikhailova N."/>
            <person name="Chertkov O."/>
            <person name="Detter J.C."/>
            <person name="Tapia R."/>
            <person name="Han C."/>
            <person name="Land M."/>
            <person name="Hauser L."/>
            <person name="Markowitz V."/>
            <person name="Cheng J.-F."/>
            <person name="Hugenholtz P."/>
            <person name="Woyke T."/>
            <person name="Wu D."/>
            <person name="Spring S."/>
            <person name="Brambilla E."/>
            <person name="Klenk H.-P."/>
            <person name="Eisen J.A."/>
        </authorList>
    </citation>
    <scope>NUCLEOTIDE SEQUENCE [LARGE SCALE GENOMIC DNA]</scope>
    <source>
        <strain evidence="11 12">DSM 13497</strain>
    </source>
</reference>
<evidence type="ECO:0000256" key="2">
    <source>
        <dbReference type="ARBA" id="ARBA00008017"/>
    </source>
</evidence>
<dbReference type="Pfam" id="PF05552">
    <property type="entry name" value="MS_channel_1st_1"/>
    <property type="match status" value="1"/>
</dbReference>
<dbReference type="InterPro" id="IPR008910">
    <property type="entry name" value="MSC_TM_helix"/>
</dbReference>
<dbReference type="PANTHER" id="PTHR30221">
    <property type="entry name" value="SMALL-CONDUCTANCE MECHANOSENSITIVE CHANNEL"/>
    <property type="match status" value="1"/>
</dbReference>
<dbReference type="InterPro" id="IPR006685">
    <property type="entry name" value="MscS_channel_2nd"/>
</dbReference>
<name>H1XX60_CALAY</name>
<evidence type="ECO:0000256" key="4">
    <source>
        <dbReference type="ARBA" id="ARBA00022692"/>
    </source>
</evidence>
<feature type="domain" description="Mechanosensitive ion channel MscS C-terminal" evidence="9">
    <location>
        <begin position="177"/>
        <end position="259"/>
    </location>
</feature>
<evidence type="ECO:0000313" key="13">
    <source>
        <dbReference type="Proteomes" id="UP000183868"/>
    </source>
</evidence>
<evidence type="ECO:0000313" key="10">
    <source>
        <dbReference type="EMBL" id="APF20704.1"/>
    </source>
</evidence>